<comment type="caution">
    <text evidence="6">The sequence shown here is derived from an EMBL/GenBank/DDBJ whole genome shotgun (WGS) entry which is preliminary data.</text>
</comment>
<dbReference type="PANTHER" id="PTHR33375">
    <property type="entry name" value="CHROMOSOME-PARTITIONING PROTEIN PARB-RELATED"/>
    <property type="match status" value="1"/>
</dbReference>
<dbReference type="Pfam" id="PF17762">
    <property type="entry name" value="HTH_ParB"/>
    <property type="match status" value="1"/>
</dbReference>
<protein>
    <submittedName>
        <fullName evidence="6">ParB/RepB/Spo0J family partition protein</fullName>
    </submittedName>
</protein>
<evidence type="ECO:0000259" key="5">
    <source>
        <dbReference type="SMART" id="SM00470"/>
    </source>
</evidence>
<dbReference type="CDD" id="cd16393">
    <property type="entry name" value="SPO0J_N"/>
    <property type="match status" value="1"/>
</dbReference>
<dbReference type="GO" id="GO:0003677">
    <property type="term" value="F:DNA binding"/>
    <property type="evidence" value="ECO:0007669"/>
    <property type="project" value="UniProtKB-KW"/>
</dbReference>
<evidence type="ECO:0000313" key="6">
    <source>
        <dbReference type="EMBL" id="MBO8434391.1"/>
    </source>
</evidence>
<dbReference type="NCBIfam" id="TIGR00180">
    <property type="entry name" value="parB_part"/>
    <property type="match status" value="1"/>
</dbReference>
<dbReference type="PANTHER" id="PTHR33375:SF1">
    <property type="entry name" value="CHROMOSOME-PARTITIONING PROTEIN PARB-RELATED"/>
    <property type="match status" value="1"/>
</dbReference>
<dbReference type="GO" id="GO:0007059">
    <property type="term" value="P:chromosome segregation"/>
    <property type="evidence" value="ECO:0007669"/>
    <property type="project" value="UniProtKB-KW"/>
</dbReference>
<dbReference type="InterPro" id="IPR057240">
    <property type="entry name" value="ParB_dimer_C"/>
</dbReference>
<proteinExistence type="inferred from homology"/>
<dbReference type="SMART" id="SM00470">
    <property type="entry name" value="ParB"/>
    <property type="match status" value="1"/>
</dbReference>
<dbReference type="InterPro" id="IPR041468">
    <property type="entry name" value="HTH_ParB/Spo0J"/>
</dbReference>
<dbReference type="GO" id="GO:0045881">
    <property type="term" value="P:positive regulation of sporulation resulting in formation of a cellular spore"/>
    <property type="evidence" value="ECO:0007669"/>
    <property type="project" value="TreeGrafter"/>
</dbReference>
<dbReference type="AlphaFoldDB" id="A0A9D9H2U1"/>
<reference evidence="6" key="1">
    <citation type="submission" date="2020-10" db="EMBL/GenBank/DDBJ databases">
        <authorList>
            <person name="Gilroy R."/>
        </authorList>
    </citation>
    <scope>NUCLEOTIDE SEQUENCE</scope>
    <source>
        <strain evidence="6">F6-4510</strain>
    </source>
</reference>
<dbReference type="Gene3D" id="3.90.1530.30">
    <property type="match status" value="1"/>
</dbReference>
<accession>A0A9D9H2U1</accession>
<dbReference type="GO" id="GO:0009295">
    <property type="term" value="C:nucleoid"/>
    <property type="evidence" value="ECO:0007669"/>
    <property type="project" value="UniProtKB-SubCell"/>
</dbReference>
<feature type="domain" description="ParB-like N-terminal" evidence="5">
    <location>
        <begin position="36"/>
        <end position="125"/>
    </location>
</feature>
<comment type="subcellular location">
    <subcellularLocation>
        <location evidence="1">Cytoplasm</location>
        <location evidence="1">Nucleoid</location>
    </subcellularLocation>
</comment>
<organism evidence="6 7">
    <name type="scientific">Candidatus Fimicola merdigallinarum</name>
    <dbReference type="NCBI Taxonomy" id="2840819"/>
    <lineage>
        <taxon>Bacteria</taxon>
        <taxon>Bacillati</taxon>
        <taxon>Bacillota</taxon>
        <taxon>Clostridia</taxon>
        <taxon>Lachnospirales</taxon>
        <taxon>Lachnospiraceae</taxon>
        <taxon>Lachnospiraceae incertae sedis</taxon>
        <taxon>Candidatus Fimicola</taxon>
    </lineage>
</organism>
<dbReference type="SUPFAM" id="SSF110849">
    <property type="entry name" value="ParB/Sulfiredoxin"/>
    <property type="match status" value="1"/>
</dbReference>
<evidence type="ECO:0000313" key="7">
    <source>
        <dbReference type="Proteomes" id="UP000823611"/>
    </source>
</evidence>
<dbReference type="EMBL" id="JADIMX010000068">
    <property type="protein sequence ID" value="MBO8434391.1"/>
    <property type="molecule type" value="Genomic_DNA"/>
</dbReference>
<reference evidence="6" key="2">
    <citation type="journal article" date="2021" name="PeerJ">
        <title>Extensive microbial diversity within the chicken gut microbiome revealed by metagenomics and culture.</title>
        <authorList>
            <person name="Gilroy R."/>
            <person name="Ravi A."/>
            <person name="Getino M."/>
            <person name="Pursley I."/>
            <person name="Horton D.L."/>
            <person name="Alikhan N.F."/>
            <person name="Baker D."/>
            <person name="Gharbi K."/>
            <person name="Hall N."/>
            <person name="Watson M."/>
            <person name="Adriaenssens E.M."/>
            <person name="Foster-Nyarko E."/>
            <person name="Jarju S."/>
            <person name="Secka A."/>
            <person name="Antonio M."/>
            <person name="Oren A."/>
            <person name="Chaudhuri R.R."/>
            <person name="La Ragione R."/>
            <person name="Hildebrand F."/>
            <person name="Pallen M.J."/>
        </authorList>
    </citation>
    <scope>NUCLEOTIDE SEQUENCE</scope>
    <source>
        <strain evidence="6">F6-4510</strain>
    </source>
</reference>
<dbReference type="InterPro" id="IPR036086">
    <property type="entry name" value="ParB/Sulfiredoxin_sf"/>
</dbReference>
<keyword evidence="4" id="KW-0238">DNA-binding</keyword>
<gene>
    <name evidence="6" type="ORF">IAC55_03595</name>
</gene>
<evidence type="ECO:0000256" key="3">
    <source>
        <dbReference type="ARBA" id="ARBA00022829"/>
    </source>
</evidence>
<name>A0A9D9H2U1_9FIRM</name>
<dbReference type="Gene3D" id="1.10.10.2830">
    <property type="match status" value="1"/>
</dbReference>
<evidence type="ECO:0000256" key="4">
    <source>
        <dbReference type="ARBA" id="ARBA00023125"/>
    </source>
</evidence>
<dbReference type="GO" id="GO:0005694">
    <property type="term" value="C:chromosome"/>
    <property type="evidence" value="ECO:0007669"/>
    <property type="project" value="TreeGrafter"/>
</dbReference>
<dbReference type="InterPro" id="IPR003115">
    <property type="entry name" value="ParB_N"/>
</dbReference>
<keyword evidence="3" id="KW-0159">Chromosome partition</keyword>
<dbReference type="InterPro" id="IPR004437">
    <property type="entry name" value="ParB/RepB/Spo0J"/>
</dbReference>
<dbReference type="FunFam" id="3.90.1530.30:FF:000001">
    <property type="entry name" value="Chromosome partitioning protein ParB"/>
    <property type="match status" value="1"/>
</dbReference>
<dbReference type="InterPro" id="IPR050336">
    <property type="entry name" value="Chromosome_partition/occlusion"/>
</dbReference>
<dbReference type="FunFam" id="1.10.10.2830:FF:000001">
    <property type="entry name" value="Chromosome partitioning protein ParB"/>
    <property type="match status" value="1"/>
</dbReference>
<evidence type="ECO:0000256" key="1">
    <source>
        <dbReference type="ARBA" id="ARBA00004453"/>
    </source>
</evidence>
<dbReference type="Proteomes" id="UP000823611">
    <property type="component" value="Unassembled WGS sequence"/>
</dbReference>
<evidence type="ECO:0000256" key="2">
    <source>
        <dbReference type="ARBA" id="ARBA00006295"/>
    </source>
</evidence>
<comment type="similarity">
    <text evidence="2">Belongs to the ParB family.</text>
</comment>
<dbReference type="Pfam" id="PF02195">
    <property type="entry name" value="ParB_N"/>
    <property type="match status" value="1"/>
</dbReference>
<sequence length="299" mass="33849">MGAPKKGLGSKGLGLEALLNNKITELNEKTVGTGVFEVDIDKVEPNKNQPRKRFEETALEELAESIKEHGVLQPIILKKIDSGYEIIAGERRWRASKIAGMKKIPAIVKKIDELKAFETALVENLQREGLNPMEEAKSYKRLIEEFSLSQEEAGKKVGKSRSVVANAMRLLNLDERVQNFVSENKLTNGHGRALLGITDKDVQFELAEKIIEEELSVRETESLVKKISENKNKKVSEKEESQSKKFKTDNYKYIENDLKSIFGTKVKLSNKKNKGKIEIEYYSDEDLDRLISLIKGIKL</sequence>
<dbReference type="SUPFAM" id="SSF109709">
    <property type="entry name" value="KorB DNA-binding domain-like"/>
    <property type="match status" value="1"/>
</dbReference>
<dbReference type="Pfam" id="PF23552">
    <property type="entry name" value="ParB_C"/>
    <property type="match status" value="1"/>
</dbReference>